<dbReference type="InterPro" id="IPR045357">
    <property type="entry name" value="Aminopeptidase_N-like_N"/>
</dbReference>
<dbReference type="EC" id="3.4.11.-" evidence="12"/>
<dbReference type="FunFam" id="1.10.390.10:FF:000001">
    <property type="entry name" value="Aminopeptidase"/>
    <property type="match status" value="1"/>
</dbReference>
<dbReference type="PANTHER" id="PTHR11533">
    <property type="entry name" value="PROTEASE M1 ZINC METALLOPROTEASE"/>
    <property type="match status" value="1"/>
</dbReference>
<evidence type="ECO:0000256" key="7">
    <source>
        <dbReference type="ARBA" id="ARBA00022833"/>
    </source>
</evidence>
<organism evidence="16 17">
    <name type="scientific">Candidatus Lloydbacteria bacterium RIFCSPHIGHO2_02_FULL_51_22</name>
    <dbReference type="NCBI Taxonomy" id="1798663"/>
    <lineage>
        <taxon>Bacteria</taxon>
        <taxon>Candidatus Lloydiibacteriota</taxon>
    </lineage>
</organism>
<dbReference type="InterPro" id="IPR024571">
    <property type="entry name" value="ERAP1-like_C_dom"/>
</dbReference>
<keyword evidence="8 12" id="KW-0482">Metalloprotease</keyword>
<dbReference type="GO" id="GO:0005737">
    <property type="term" value="C:cytoplasm"/>
    <property type="evidence" value="ECO:0007669"/>
    <property type="project" value="TreeGrafter"/>
</dbReference>
<dbReference type="GO" id="GO:0008270">
    <property type="term" value="F:zinc ion binding"/>
    <property type="evidence" value="ECO:0007669"/>
    <property type="project" value="UniProtKB-UniRule"/>
</dbReference>
<dbReference type="Gene3D" id="1.25.50.20">
    <property type="match status" value="1"/>
</dbReference>
<protein>
    <recommendedName>
        <fullName evidence="12">Aminopeptidase</fullName>
        <ecNumber evidence="12">3.4.11.-</ecNumber>
    </recommendedName>
</protein>
<dbReference type="InterPro" id="IPR034016">
    <property type="entry name" value="M1_APN-typ"/>
</dbReference>
<dbReference type="EMBL" id="MHLN01000018">
    <property type="protein sequence ID" value="OGZ11562.1"/>
    <property type="molecule type" value="Genomic_DNA"/>
</dbReference>
<evidence type="ECO:0000256" key="10">
    <source>
        <dbReference type="PIRSR" id="PIRSR634016-3"/>
    </source>
</evidence>
<evidence type="ECO:0000256" key="5">
    <source>
        <dbReference type="ARBA" id="ARBA00022723"/>
    </source>
</evidence>
<feature type="binding site" evidence="10">
    <location>
        <position position="311"/>
    </location>
    <ligand>
        <name>Zn(2+)</name>
        <dbReference type="ChEBI" id="CHEBI:29105"/>
        <note>catalytic</note>
    </ligand>
</feature>
<dbReference type="InterPro" id="IPR001930">
    <property type="entry name" value="Peptidase_M1"/>
</dbReference>
<dbReference type="FunFam" id="1.25.50.20:FF:000002">
    <property type="entry name" value="Aminopeptidase"/>
    <property type="match status" value="1"/>
</dbReference>
<dbReference type="CDD" id="cd09601">
    <property type="entry name" value="M1_APN-Q_like"/>
    <property type="match status" value="1"/>
</dbReference>
<dbReference type="GO" id="GO:0042277">
    <property type="term" value="F:peptide binding"/>
    <property type="evidence" value="ECO:0007669"/>
    <property type="project" value="TreeGrafter"/>
</dbReference>
<keyword evidence="4 12" id="KW-0645">Protease</keyword>
<evidence type="ECO:0000256" key="4">
    <source>
        <dbReference type="ARBA" id="ARBA00022670"/>
    </source>
</evidence>
<dbReference type="GO" id="GO:0005615">
    <property type="term" value="C:extracellular space"/>
    <property type="evidence" value="ECO:0007669"/>
    <property type="project" value="TreeGrafter"/>
</dbReference>
<feature type="binding site" evidence="10">
    <location>
        <position position="307"/>
    </location>
    <ligand>
        <name>Zn(2+)</name>
        <dbReference type="ChEBI" id="CHEBI:29105"/>
        <note>catalytic</note>
    </ligand>
</feature>
<keyword evidence="7 10" id="KW-0862">Zinc</keyword>
<evidence type="ECO:0000256" key="2">
    <source>
        <dbReference type="ARBA" id="ARBA00010136"/>
    </source>
</evidence>
<dbReference type="InterPro" id="IPR027268">
    <property type="entry name" value="Peptidase_M4/M1_CTD_sf"/>
</dbReference>
<accession>A0A1G2DDN0</accession>
<dbReference type="InterPro" id="IPR014782">
    <property type="entry name" value="Peptidase_M1_dom"/>
</dbReference>
<evidence type="ECO:0000313" key="17">
    <source>
        <dbReference type="Proteomes" id="UP000178099"/>
    </source>
</evidence>
<comment type="cofactor">
    <cofactor evidence="10 12">
        <name>Zn(2+)</name>
        <dbReference type="ChEBI" id="CHEBI:29105"/>
    </cofactor>
    <text evidence="10 12">Binds 1 zinc ion per subunit.</text>
</comment>
<keyword evidence="3 12" id="KW-0031">Aminopeptidase</keyword>
<keyword evidence="5 10" id="KW-0479">Metal-binding</keyword>
<reference evidence="16 17" key="1">
    <citation type="journal article" date="2016" name="Nat. Commun.">
        <title>Thousands of microbial genomes shed light on interconnected biogeochemical processes in an aquifer system.</title>
        <authorList>
            <person name="Anantharaman K."/>
            <person name="Brown C.T."/>
            <person name="Hug L.A."/>
            <person name="Sharon I."/>
            <person name="Castelle C.J."/>
            <person name="Probst A.J."/>
            <person name="Thomas B.C."/>
            <person name="Singh A."/>
            <person name="Wilkins M.J."/>
            <person name="Karaoz U."/>
            <person name="Brodie E.L."/>
            <person name="Williams K.H."/>
            <person name="Hubbard S.S."/>
            <person name="Banfield J.F."/>
        </authorList>
    </citation>
    <scope>NUCLEOTIDE SEQUENCE [LARGE SCALE GENOMIC DNA]</scope>
</reference>
<comment type="similarity">
    <text evidence="2 12">Belongs to the peptidase M1 family.</text>
</comment>
<gene>
    <name evidence="16" type="ORF">A3D67_00145</name>
</gene>
<dbReference type="InterPro" id="IPR042097">
    <property type="entry name" value="Aminopeptidase_N-like_N_sf"/>
</dbReference>
<evidence type="ECO:0000259" key="14">
    <source>
        <dbReference type="Pfam" id="PF11838"/>
    </source>
</evidence>
<feature type="binding site" evidence="10">
    <location>
        <position position="330"/>
    </location>
    <ligand>
        <name>Zn(2+)</name>
        <dbReference type="ChEBI" id="CHEBI:29105"/>
        <note>catalytic</note>
    </ligand>
</feature>
<dbReference type="Pfam" id="PF01433">
    <property type="entry name" value="Peptidase_M1"/>
    <property type="match status" value="1"/>
</dbReference>
<evidence type="ECO:0000256" key="11">
    <source>
        <dbReference type="PIRSR" id="PIRSR634016-4"/>
    </source>
</evidence>
<name>A0A1G2DDN0_9BACT</name>
<dbReference type="Proteomes" id="UP000178099">
    <property type="component" value="Unassembled WGS sequence"/>
</dbReference>
<feature type="site" description="Transition state stabilizer" evidence="11">
    <location>
        <position position="393"/>
    </location>
</feature>
<evidence type="ECO:0000259" key="15">
    <source>
        <dbReference type="Pfam" id="PF17900"/>
    </source>
</evidence>
<dbReference type="Gene3D" id="1.10.390.10">
    <property type="entry name" value="Neutral Protease Domain 2"/>
    <property type="match status" value="1"/>
</dbReference>
<keyword evidence="6 12" id="KW-0378">Hydrolase</keyword>
<feature type="domain" description="ERAP1-like C-terminal" evidence="14">
    <location>
        <begin position="533"/>
        <end position="852"/>
    </location>
</feature>
<evidence type="ECO:0000256" key="8">
    <source>
        <dbReference type="ARBA" id="ARBA00023049"/>
    </source>
</evidence>
<dbReference type="Gene3D" id="2.60.40.1730">
    <property type="entry name" value="tricorn interacting facor f3 domain"/>
    <property type="match status" value="1"/>
</dbReference>
<dbReference type="Pfam" id="PF11838">
    <property type="entry name" value="ERAP1_C"/>
    <property type="match status" value="1"/>
</dbReference>
<dbReference type="Pfam" id="PF17900">
    <property type="entry name" value="Peptidase_M1_N"/>
    <property type="match status" value="1"/>
</dbReference>
<dbReference type="PRINTS" id="PR00756">
    <property type="entry name" value="ALADIPTASE"/>
</dbReference>
<feature type="domain" description="Peptidase M1 membrane alanine aminopeptidase" evidence="13">
    <location>
        <begin position="235"/>
        <end position="452"/>
    </location>
</feature>
<evidence type="ECO:0000256" key="1">
    <source>
        <dbReference type="ARBA" id="ARBA00000098"/>
    </source>
</evidence>
<evidence type="ECO:0000256" key="9">
    <source>
        <dbReference type="PIRSR" id="PIRSR634016-1"/>
    </source>
</evidence>
<evidence type="ECO:0000256" key="3">
    <source>
        <dbReference type="ARBA" id="ARBA00022438"/>
    </source>
</evidence>
<evidence type="ECO:0000259" key="13">
    <source>
        <dbReference type="Pfam" id="PF01433"/>
    </source>
</evidence>
<dbReference type="InterPro" id="IPR050344">
    <property type="entry name" value="Peptidase_M1_aminopeptidases"/>
</dbReference>
<dbReference type="SUPFAM" id="SSF63737">
    <property type="entry name" value="Leukotriene A4 hydrolase N-terminal domain"/>
    <property type="match status" value="1"/>
</dbReference>
<feature type="domain" description="Aminopeptidase N-like N-terminal" evidence="15">
    <location>
        <begin position="20"/>
        <end position="200"/>
    </location>
</feature>
<dbReference type="PANTHER" id="PTHR11533:SF174">
    <property type="entry name" value="PUROMYCIN-SENSITIVE AMINOPEPTIDASE-RELATED"/>
    <property type="match status" value="1"/>
</dbReference>
<comment type="catalytic activity">
    <reaction evidence="1">
        <text>Release of an N-terminal amino acid, Xaa-|-Yaa- from a peptide, amide or arylamide. Xaa is preferably Ala, but may be most amino acids including Pro (slow action). When a terminal hydrophobic residue is followed by a prolyl residue, the two may be released as an intact Xaa-Pro dipeptide.</text>
        <dbReference type="EC" id="3.4.11.2"/>
    </reaction>
</comment>
<dbReference type="SUPFAM" id="SSF55486">
    <property type="entry name" value="Metalloproteases ('zincins'), catalytic domain"/>
    <property type="match status" value="1"/>
</dbReference>
<evidence type="ECO:0000313" key="16">
    <source>
        <dbReference type="EMBL" id="OGZ11562.1"/>
    </source>
</evidence>
<dbReference type="GO" id="GO:0016285">
    <property type="term" value="F:alanyl aminopeptidase activity"/>
    <property type="evidence" value="ECO:0007669"/>
    <property type="project" value="UniProtKB-EC"/>
</dbReference>
<proteinExistence type="inferred from homology"/>
<dbReference type="GO" id="GO:0006508">
    <property type="term" value="P:proteolysis"/>
    <property type="evidence" value="ECO:0007669"/>
    <property type="project" value="UniProtKB-KW"/>
</dbReference>
<dbReference type="GO" id="GO:0043171">
    <property type="term" value="P:peptide catabolic process"/>
    <property type="evidence" value="ECO:0007669"/>
    <property type="project" value="TreeGrafter"/>
</dbReference>
<sequence>MYPIGPKPPTQDFRLPTNVKPSAYSVSLKPDIENGTFEGNVVINVDVKNPTRIIELNAKDLVVSRAVLTTDSGACEAKTELIPKTERLVLTFATPVPTGKGTIALDFTGVLNDQMTGFYRSSYSANGEKRLMATTQFEDTDARRAFPCFDEPALKATFEVTLTIPAHLEAISNTPVRNIKTNGRGKTVRFQKTPIMSTYLLAFMVGEFEWIEGKTAHGTAVRVITTPGKSKEGGFALDVGIRTLEFYEDYFGIPYPLPKLDMAAIPDFAFGAMENWGLITYREKDLLVNQKESSTASKQRVAIVVAHEIAHQWFGNLVTMEWWRQLWLNEGFATWMEYFAVDHLFPEWKMWEQFVADDYTDAKAADSLRSTHAVEIETDDPAILRQSFDTVSYQKGACIIRMIHAFVGPDAFRSGLRAYFLKHAYGNTATEDLWDALEEASGKPVRVMMDGWTKQAGYPVVTVSEEPGHDVWKLTQSRFLANGDTLTPEESKERWQIPLECSPRMSSENTKDSYSCTLPSGASGHKMSASKCLKVNSGETTFARLCYPKDHWKKLGTAVKESELGSIDRLGLLDDLYALVRASMLPATTLLEFLGAYKGERSYIVASEVIGSLGGIVRFVEDTPTHSAAKQFGLSLIRDVTHKLGWEEKPDEGHTTQLMRPMLLSACGAYDDLFVVERARSYFSDYCEKGPSAVPANLRMTVLGTVACHPNQTDEGIADFEKMIAVYRATERSEEKMRILSALGAFESTAIIPRLHGFAFSNDVRRQDTVYVFGGIGGNRHLRRPTWTFVMEHFDELKKRYDESGTLFGKMLESVLSAFVSEEDARQIEAFFAEHPAPKVSKAIARSLERIRLNARWRARDLASVEQWLFDWSKGPGSRKA</sequence>
<evidence type="ECO:0000256" key="6">
    <source>
        <dbReference type="ARBA" id="ARBA00022801"/>
    </source>
</evidence>
<comment type="caution">
    <text evidence="16">The sequence shown here is derived from an EMBL/GenBank/DDBJ whole genome shotgun (WGS) entry which is preliminary data.</text>
</comment>
<dbReference type="GO" id="GO:0016020">
    <property type="term" value="C:membrane"/>
    <property type="evidence" value="ECO:0007669"/>
    <property type="project" value="TreeGrafter"/>
</dbReference>
<feature type="active site" description="Proton acceptor" evidence="9">
    <location>
        <position position="308"/>
    </location>
</feature>
<dbReference type="AlphaFoldDB" id="A0A1G2DDN0"/>
<dbReference type="FunFam" id="2.60.40.1730:FF:000002">
    <property type="entry name" value="Aminopeptidase"/>
    <property type="match status" value="1"/>
</dbReference>
<dbReference type="Gene3D" id="2.60.40.1910">
    <property type="match status" value="1"/>
</dbReference>
<dbReference type="GO" id="GO:0070006">
    <property type="term" value="F:metalloaminopeptidase activity"/>
    <property type="evidence" value="ECO:0007669"/>
    <property type="project" value="TreeGrafter"/>
</dbReference>
<evidence type="ECO:0000256" key="12">
    <source>
        <dbReference type="RuleBase" id="RU364040"/>
    </source>
</evidence>